<comment type="similarity">
    <text evidence="1">Belongs to the protein kinase superfamily. ADCK protein kinase family.</text>
</comment>
<dbReference type="InterPro" id="IPR000719">
    <property type="entry name" value="Prot_kinase_dom"/>
</dbReference>
<sequence length="522" mass="59943">MFLEFLRLKRTYRNISRIRQIVNVFLKHGFGRFIEQLNLQRVVPFRKRLKILGAPPELGTHSIPARLRLAFEELGPSFIKLAQVLASRPDLITKAFADEFKKLQDEVPPFPFHHVRETIKEDLGLPPEAFFESIDETPIAAASIAQVHYATLKDGTPVVIKVQRPDISDIIETDIIILKAISSRMVKYIPETEFFNPTGIVDEFSKTIRKELDFTEEGKNASRFRRNFSKHPHIFIPSIFPDLVSKRLLVMERIEGVRIDDIEGITRLGLDRTEIARIGVEAYFKMFLEDGFFHADPHPGNLFVMPDGRLGLVDFGIIGWLSPDMMESIASALVALVKKDFDSLIDEYIALGLVTEDVDIEAFKREFKADIIDFLIPLYDLTISEINIAHYLDTLMHVAIKHRMKIPSDLLLLNKCMLILDSIGRELDPNFNFISIAEPYASRLIKSRYNPKKIYKQMEKQFKDLTDFATTTPKQVRILMRKALKDDLHIKMTPLGLDRLIRDIDRSTNRLAFSIVIAAIIL</sequence>
<feature type="domain" description="Protein kinase" evidence="2">
    <location>
        <begin position="133"/>
        <end position="492"/>
    </location>
</feature>
<dbReference type="PANTHER" id="PTHR10566">
    <property type="entry name" value="CHAPERONE-ACTIVITY OF BC1 COMPLEX CABC1 -RELATED"/>
    <property type="match status" value="1"/>
</dbReference>
<evidence type="ECO:0000313" key="3">
    <source>
        <dbReference type="EMBL" id="VAX33918.1"/>
    </source>
</evidence>
<dbReference type="CDD" id="cd05121">
    <property type="entry name" value="ABC1_ADCK3-like"/>
    <property type="match status" value="1"/>
</dbReference>
<proteinExistence type="inferred from homology"/>
<dbReference type="PANTHER" id="PTHR10566:SF113">
    <property type="entry name" value="PROTEIN ACTIVITY OF BC1 COMPLEX KINASE 7, CHLOROPLASTIC"/>
    <property type="match status" value="1"/>
</dbReference>
<feature type="non-terminal residue" evidence="3">
    <location>
        <position position="522"/>
    </location>
</feature>
<dbReference type="GO" id="GO:0004672">
    <property type="term" value="F:protein kinase activity"/>
    <property type="evidence" value="ECO:0007669"/>
    <property type="project" value="InterPro"/>
</dbReference>
<dbReference type="SUPFAM" id="SSF56112">
    <property type="entry name" value="Protein kinase-like (PK-like)"/>
    <property type="match status" value="1"/>
</dbReference>
<reference evidence="3" key="1">
    <citation type="submission" date="2018-06" db="EMBL/GenBank/DDBJ databases">
        <authorList>
            <person name="Zhirakovskaya E."/>
        </authorList>
    </citation>
    <scope>NUCLEOTIDE SEQUENCE</scope>
</reference>
<dbReference type="GO" id="GO:0005524">
    <property type="term" value="F:ATP binding"/>
    <property type="evidence" value="ECO:0007669"/>
    <property type="project" value="InterPro"/>
</dbReference>
<dbReference type="InterPro" id="IPR004147">
    <property type="entry name" value="ABC1_dom"/>
</dbReference>
<dbReference type="Pfam" id="PF03109">
    <property type="entry name" value="ABC1"/>
    <property type="match status" value="1"/>
</dbReference>
<evidence type="ECO:0000259" key="2">
    <source>
        <dbReference type="PROSITE" id="PS50011"/>
    </source>
</evidence>
<accession>A0A3B1DD41</accession>
<protein>
    <submittedName>
        <fullName evidence="3">Uncharacterized ABC1 family protein Rv0647c</fullName>
    </submittedName>
</protein>
<name>A0A3B1DD41_9ZZZZ</name>
<dbReference type="PROSITE" id="PS50011">
    <property type="entry name" value="PROTEIN_KINASE_DOM"/>
    <property type="match status" value="1"/>
</dbReference>
<gene>
    <name evidence="3" type="ORF">MNBD_NITROSPIRAE03-954</name>
</gene>
<dbReference type="InterPro" id="IPR050154">
    <property type="entry name" value="UbiB_kinase"/>
</dbReference>
<dbReference type="EMBL" id="UOGI01000222">
    <property type="protein sequence ID" value="VAX33918.1"/>
    <property type="molecule type" value="Genomic_DNA"/>
</dbReference>
<dbReference type="InterPro" id="IPR011009">
    <property type="entry name" value="Kinase-like_dom_sf"/>
</dbReference>
<evidence type="ECO:0000256" key="1">
    <source>
        <dbReference type="ARBA" id="ARBA00009670"/>
    </source>
</evidence>
<dbReference type="AlphaFoldDB" id="A0A3B1DD41"/>
<organism evidence="3">
    <name type="scientific">hydrothermal vent metagenome</name>
    <dbReference type="NCBI Taxonomy" id="652676"/>
    <lineage>
        <taxon>unclassified sequences</taxon>
        <taxon>metagenomes</taxon>
        <taxon>ecological metagenomes</taxon>
    </lineage>
</organism>